<keyword evidence="2" id="KW-1185">Reference proteome</keyword>
<reference evidence="1 2" key="1">
    <citation type="submission" date="2021-01" db="EMBL/GenBank/DDBJ databases">
        <title>Whole genome shotgun sequence of Catellatospora bangladeshensis NBRC 107357.</title>
        <authorList>
            <person name="Komaki H."/>
            <person name="Tamura T."/>
        </authorList>
    </citation>
    <scope>NUCLEOTIDE SEQUENCE [LARGE SCALE GENOMIC DNA]</scope>
    <source>
        <strain evidence="1 2">NBRC 107357</strain>
    </source>
</reference>
<dbReference type="Proteomes" id="UP000601223">
    <property type="component" value="Unassembled WGS sequence"/>
</dbReference>
<sequence length="63" mass="6157">MLSCTIWCRTDCVPVVTTRIGQVLSGVANLTCAPPGISWVQAQASRGGAPGGCVGGGVGGGEP</sequence>
<organism evidence="1 2">
    <name type="scientific">Catellatospora bangladeshensis</name>
    <dbReference type="NCBI Taxonomy" id="310355"/>
    <lineage>
        <taxon>Bacteria</taxon>
        <taxon>Bacillati</taxon>
        <taxon>Actinomycetota</taxon>
        <taxon>Actinomycetes</taxon>
        <taxon>Micromonosporales</taxon>
        <taxon>Micromonosporaceae</taxon>
        <taxon>Catellatospora</taxon>
    </lineage>
</organism>
<evidence type="ECO:0000313" key="1">
    <source>
        <dbReference type="EMBL" id="GIF86358.1"/>
    </source>
</evidence>
<proteinExistence type="predicted"/>
<dbReference type="AlphaFoldDB" id="A0A8J3JWK4"/>
<gene>
    <name evidence="1" type="ORF">Cba03nite_77070</name>
</gene>
<protein>
    <submittedName>
        <fullName evidence="1">Uncharacterized protein</fullName>
    </submittedName>
</protein>
<comment type="caution">
    <text evidence="1">The sequence shown here is derived from an EMBL/GenBank/DDBJ whole genome shotgun (WGS) entry which is preliminary data.</text>
</comment>
<evidence type="ECO:0000313" key="2">
    <source>
        <dbReference type="Proteomes" id="UP000601223"/>
    </source>
</evidence>
<dbReference type="EMBL" id="BONF01000067">
    <property type="protein sequence ID" value="GIF86358.1"/>
    <property type="molecule type" value="Genomic_DNA"/>
</dbReference>
<accession>A0A8J3JWK4</accession>
<name>A0A8J3JWK4_9ACTN</name>